<evidence type="ECO:0000256" key="2">
    <source>
        <dbReference type="ARBA" id="ARBA00022729"/>
    </source>
</evidence>
<feature type="region of interest" description="Disordered" evidence="3">
    <location>
        <begin position="321"/>
        <end position="353"/>
    </location>
</feature>
<evidence type="ECO:0000256" key="1">
    <source>
        <dbReference type="ARBA" id="ARBA00004613"/>
    </source>
</evidence>
<comment type="subcellular location">
    <subcellularLocation>
        <location evidence="1">Secreted</location>
    </subcellularLocation>
</comment>
<protein>
    <submittedName>
        <fullName evidence="5">Polysaccharide deacetylase family protein</fullName>
    </submittedName>
</protein>
<sequence>MLLGVLALVLCCLPFGAVWWYSGSRGAVSAQAAAPGGSVAAARAAGRAALTGTASVPPVVLAYHDIGRGSPSPYTVTPKALDAQLAALSAAGYRSLSSEEFVHYLRTGRTPPRRSVYLTFDDGTHGLWVYADRILARYHMRAASFLITGRVGHHRPYYLSWPEVERMARSGRWDFQDHTHDLHRRAQVDASGRRASALANRVWLAGSRRLESPREYRRRVEADLDRSIRDLTGHGLPRPRVFAYPFSEASAPANLPGAYRGILHDALRARFATTLTNTSGRPLPAGRRAAAAGVVQRVEVKAGSTVTSLLGRIRRWTAVQPGASPSPLARPALWERTDGSDRPDLGALTGAGPYPGRTGYAAASYRPDSSADWDGYTVEATATGLDAEGTNNVDVVVRDGSLDPVTVVISHSHVSVVEGRGPGRHETVRRALPVAATHRVRVTVHGGRTEVRVDGRVRVVRAGKHHTKEGDLSGGVALSVRNGDAHGHWPRFTALTVRAAGGHR</sequence>
<dbReference type="GO" id="GO:0005975">
    <property type="term" value="P:carbohydrate metabolic process"/>
    <property type="evidence" value="ECO:0007669"/>
    <property type="project" value="InterPro"/>
</dbReference>
<accession>A0A940M9J7</accession>
<evidence type="ECO:0000313" key="6">
    <source>
        <dbReference type="Proteomes" id="UP000670475"/>
    </source>
</evidence>
<dbReference type="InterPro" id="IPR002509">
    <property type="entry name" value="NODB_dom"/>
</dbReference>
<dbReference type="PANTHER" id="PTHR34216">
    <property type="match status" value="1"/>
</dbReference>
<dbReference type="Gene3D" id="3.20.20.370">
    <property type="entry name" value="Glycoside hydrolase/deacetylase"/>
    <property type="match status" value="1"/>
</dbReference>
<dbReference type="GO" id="GO:0016810">
    <property type="term" value="F:hydrolase activity, acting on carbon-nitrogen (but not peptide) bonds"/>
    <property type="evidence" value="ECO:0007669"/>
    <property type="project" value="InterPro"/>
</dbReference>
<gene>
    <name evidence="5" type="ORF">JFN87_15050</name>
</gene>
<dbReference type="InterPro" id="IPR051398">
    <property type="entry name" value="Polysacch_Deacetylase"/>
</dbReference>
<dbReference type="GO" id="GO:0005576">
    <property type="term" value="C:extracellular region"/>
    <property type="evidence" value="ECO:0007669"/>
    <property type="project" value="UniProtKB-SubCell"/>
</dbReference>
<dbReference type="EMBL" id="JAGIQL010000052">
    <property type="protein sequence ID" value="MBP0458805.1"/>
    <property type="molecule type" value="Genomic_DNA"/>
</dbReference>
<name>A0A940M9J7_9ACTN</name>
<dbReference type="SUPFAM" id="SSF88713">
    <property type="entry name" value="Glycoside hydrolase/deacetylase"/>
    <property type="match status" value="1"/>
</dbReference>
<dbReference type="Pfam" id="PF01522">
    <property type="entry name" value="Polysacc_deac_1"/>
    <property type="match status" value="1"/>
</dbReference>
<evidence type="ECO:0000313" key="5">
    <source>
        <dbReference type="EMBL" id="MBP0458805.1"/>
    </source>
</evidence>
<feature type="domain" description="NodB homology" evidence="4">
    <location>
        <begin position="114"/>
        <end position="245"/>
    </location>
</feature>
<evidence type="ECO:0000256" key="3">
    <source>
        <dbReference type="SAM" id="MobiDB-lite"/>
    </source>
</evidence>
<keyword evidence="6" id="KW-1185">Reference proteome</keyword>
<evidence type="ECO:0000259" key="4">
    <source>
        <dbReference type="PROSITE" id="PS51677"/>
    </source>
</evidence>
<dbReference type="Gene3D" id="2.60.120.560">
    <property type="entry name" value="Exo-inulinase, domain 1"/>
    <property type="match status" value="1"/>
</dbReference>
<dbReference type="Proteomes" id="UP000670475">
    <property type="component" value="Unassembled WGS sequence"/>
</dbReference>
<dbReference type="AlphaFoldDB" id="A0A940M9J7"/>
<reference evidence="5" key="1">
    <citation type="submission" date="2021-03" db="EMBL/GenBank/DDBJ databases">
        <title>Whole genome sequence of Streptomyces bomunensis MMS17-BM035.</title>
        <authorList>
            <person name="Lee J.H."/>
        </authorList>
    </citation>
    <scope>NUCLEOTIDE SEQUENCE</scope>
    <source>
        <strain evidence="5">MMS17-BM035</strain>
    </source>
</reference>
<comment type="caution">
    <text evidence="5">The sequence shown here is derived from an EMBL/GenBank/DDBJ whole genome shotgun (WGS) entry which is preliminary data.</text>
</comment>
<keyword evidence="2" id="KW-0732">Signal</keyword>
<feature type="compositionally biased region" description="Basic and acidic residues" evidence="3">
    <location>
        <begin position="333"/>
        <end position="344"/>
    </location>
</feature>
<dbReference type="PROSITE" id="PS51677">
    <property type="entry name" value="NODB"/>
    <property type="match status" value="1"/>
</dbReference>
<dbReference type="PANTHER" id="PTHR34216:SF3">
    <property type="entry name" value="POLY-BETA-1,6-N-ACETYL-D-GLUCOSAMINE N-DEACETYLASE"/>
    <property type="match status" value="1"/>
</dbReference>
<proteinExistence type="predicted"/>
<dbReference type="InterPro" id="IPR011330">
    <property type="entry name" value="Glyco_hydro/deAcase_b/a-brl"/>
</dbReference>
<organism evidence="5 6">
    <name type="scientific">Streptomyces montanisoli</name>
    <dbReference type="NCBI Taxonomy" id="2798581"/>
    <lineage>
        <taxon>Bacteria</taxon>
        <taxon>Bacillati</taxon>
        <taxon>Actinomycetota</taxon>
        <taxon>Actinomycetes</taxon>
        <taxon>Kitasatosporales</taxon>
        <taxon>Streptomycetaceae</taxon>
        <taxon>Streptomyces</taxon>
    </lineage>
</organism>